<evidence type="ECO:0000256" key="9">
    <source>
        <dbReference type="ARBA" id="ARBA00033344"/>
    </source>
</evidence>
<sequence>MSMSVAEIQSEIERVSQLAIKYITDNKDTLIAFVGQIEYNGYDAGKLLKILETKSKGRDFGKDLCYLLVMRYTRGTGFVRDVRKKIKVAAGGDIAHEIVTHYGIVQSVGDNVDAITLGRLASLFPAVSMSIVKNVSTGAKLAVDSSDLGSSGIDLLLWDFVPQFIEIDSITAPHCTRKHVNNLLFALHVLQGAMTTKKTMPDQKKKARNLTTDYDLLKYTTELLVITCSSKNITEEKKQAYRGNLIAPFKEADGGFKETFWVSLGKVATGVVKKLKPEAQAFLKERCTFLKLMVENSKGSVEDAAAALRAYIMDA</sequence>
<organism evidence="11 12">
    <name type="scientific">Wheat white spike virus</name>
    <dbReference type="NCBI Taxonomy" id="2871179"/>
    <lineage>
        <taxon>Viruses</taxon>
        <taxon>Riboviria</taxon>
        <taxon>Orthornavirae</taxon>
        <taxon>Negarnaviricota</taxon>
        <taxon>Polyploviricotina</taxon>
        <taxon>Bunyaviricetes</taxon>
        <taxon>Hareavirales</taxon>
        <taxon>Phenuiviridae</taxon>
        <taxon>Tenuivirus</taxon>
        <taxon>Tenuivirus pontaense</taxon>
    </lineage>
</organism>
<evidence type="ECO:0000256" key="4">
    <source>
        <dbReference type="ARBA" id="ARBA00022561"/>
    </source>
</evidence>
<evidence type="ECO:0000256" key="7">
    <source>
        <dbReference type="ARBA" id="ARBA00023086"/>
    </source>
</evidence>
<comment type="subcellular location">
    <subcellularLocation>
        <location evidence="1">Host cytoplasm</location>
    </subcellularLocation>
    <subcellularLocation>
        <location evidence="2 10">Virion</location>
    </subcellularLocation>
</comment>
<evidence type="ECO:0000256" key="10">
    <source>
        <dbReference type="PIRNR" id="PIRNR004108"/>
    </source>
</evidence>
<keyword evidence="8" id="KW-1035">Host cytoplasm</keyword>
<dbReference type="InterPro" id="IPR008864">
    <property type="entry name" value="Nucleocapsid_Tenuivirus"/>
</dbReference>
<accession>A0AAX1PBI5</accession>
<dbReference type="InterPro" id="IPR009522">
    <property type="entry name" value="Capsid_Phlebovir/Tenuivir"/>
</dbReference>
<dbReference type="Proteomes" id="UP001181271">
    <property type="component" value="Genome"/>
</dbReference>
<evidence type="ECO:0000313" key="11">
    <source>
        <dbReference type="EMBL" id="QZU27242.1"/>
    </source>
</evidence>
<name>A0AAX1PBI5_9VIRU</name>
<dbReference type="PIRSF" id="PIRSF004108">
    <property type="entry name" value="Tenuivirus_N"/>
    <property type="match status" value="1"/>
</dbReference>
<evidence type="ECO:0000256" key="5">
    <source>
        <dbReference type="ARBA" id="ARBA00022844"/>
    </source>
</evidence>
<comment type="similarity">
    <text evidence="10">Belongs to the tenuiviruses nucleocapsid protein family.</text>
</comment>
<dbReference type="GO" id="GO:0019013">
    <property type="term" value="C:viral nucleocapsid"/>
    <property type="evidence" value="ECO:0007669"/>
    <property type="project" value="UniProtKB-KW"/>
</dbReference>
<dbReference type="Pfam" id="PF05733">
    <property type="entry name" value="Tenui_N"/>
    <property type="match status" value="1"/>
</dbReference>
<evidence type="ECO:0000256" key="6">
    <source>
        <dbReference type="ARBA" id="ARBA00022884"/>
    </source>
</evidence>
<dbReference type="GO" id="GO:0003723">
    <property type="term" value="F:RNA binding"/>
    <property type="evidence" value="ECO:0007669"/>
    <property type="project" value="UniProtKB-KW"/>
</dbReference>
<evidence type="ECO:0000256" key="2">
    <source>
        <dbReference type="ARBA" id="ARBA00004328"/>
    </source>
</evidence>
<reference evidence="11" key="1">
    <citation type="submission" date="2021-08" db="EMBL/GenBank/DDBJ databases">
        <title>A novel tenuivirus infecting wheat in Brazil.</title>
        <authorList>
            <person name="Pereira F.S."/>
            <person name="Stempkowski L.A."/>
            <person name="Fajardo T.M."/>
            <person name="Junior A.N."/>
            <person name="Lau D."/>
            <person name="Mar T.B."/>
            <person name="Nascimento S.C."/>
            <person name="Bogo A."/>
            <person name="Casa R.T."/>
            <person name="Silva F.N."/>
        </authorList>
    </citation>
    <scope>NUCLEOTIDE SEQUENCE</scope>
    <source>
        <strain evidence="11">BR:PG10:18</strain>
    </source>
</reference>
<evidence type="ECO:0000256" key="3">
    <source>
        <dbReference type="ARBA" id="ARBA00014389"/>
    </source>
</evidence>
<keyword evidence="7 10" id="KW-0543">Viral nucleoprotein</keyword>
<evidence type="ECO:0000256" key="8">
    <source>
        <dbReference type="ARBA" id="ARBA00023200"/>
    </source>
</evidence>
<protein>
    <recommendedName>
        <fullName evidence="3 10">Nucleoprotein</fullName>
    </recommendedName>
    <alternativeName>
        <fullName evidence="10">Coat protein</fullName>
    </alternativeName>
    <alternativeName>
        <fullName evidence="9 10">Nucleocapsid protein</fullName>
    </alternativeName>
</protein>
<dbReference type="GO" id="GO:0030430">
    <property type="term" value="C:host cell cytoplasm"/>
    <property type="evidence" value="ECO:0007669"/>
    <property type="project" value="UniProtKB-SubCell"/>
</dbReference>
<dbReference type="EMBL" id="MZ703099">
    <property type="protein sequence ID" value="QZU27242.1"/>
    <property type="molecule type" value="Genomic_RNA"/>
</dbReference>
<proteinExistence type="inferred from homology"/>
<keyword evidence="4 10" id="KW-0167">Capsid protein</keyword>
<evidence type="ECO:0000256" key="1">
    <source>
        <dbReference type="ARBA" id="ARBA00004192"/>
    </source>
</evidence>
<keyword evidence="5 10" id="KW-0946">Virion</keyword>
<keyword evidence="12" id="KW-1185">Reference proteome</keyword>
<keyword evidence="6" id="KW-0694">RNA-binding</keyword>
<evidence type="ECO:0000313" key="12">
    <source>
        <dbReference type="Proteomes" id="UP001181271"/>
    </source>
</evidence>